<protein>
    <recommendedName>
        <fullName evidence="3">LysR substrate-binding domain-containing protein</fullName>
    </recommendedName>
</protein>
<name>A0ABT6UZ80_9GAMM</name>
<organism evidence="1 2">
    <name type="scientific">Halomonas rhizosphaerae</name>
    <dbReference type="NCBI Taxonomy" id="3043296"/>
    <lineage>
        <taxon>Bacteria</taxon>
        <taxon>Pseudomonadati</taxon>
        <taxon>Pseudomonadota</taxon>
        <taxon>Gammaproteobacteria</taxon>
        <taxon>Oceanospirillales</taxon>
        <taxon>Halomonadaceae</taxon>
        <taxon>Halomonas</taxon>
    </lineage>
</organism>
<sequence>MKREMEDGRIDLAIGLIPQLGAGFYQQGLFVQRYVCLMRRDHPLAMGNSGLDDFVAACRPCRRPEQARHD</sequence>
<dbReference type="SUPFAM" id="SSF53850">
    <property type="entry name" value="Periplasmic binding protein-like II"/>
    <property type="match status" value="1"/>
</dbReference>
<dbReference type="EMBL" id="JASCQP010000015">
    <property type="protein sequence ID" value="MDI5890314.1"/>
    <property type="molecule type" value="Genomic_DNA"/>
</dbReference>
<accession>A0ABT6UZ80</accession>
<proteinExistence type="predicted"/>
<dbReference type="Gene3D" id="3.40.190.10">
    <property type="entry name" value="Periplasmic binding protein-like II"/>
    <property type="match status" value="2"/>
</dbReference>
<evidence type="ECO:0000313" key="2">
    <source>
        <dbReference type="Proteomes" id="UP001225957"/>
    </source>
</evidence>
<reference evidence="1 2" key="1">
    <citation type="submission" date="2023-04" db="EMBL/GenBank/DDBJ databases">
        <title>Halomonas strains isolated from rhizosphere soil.</title>
        <authorList>
            <person name="Xu L."/>
            <person name="Sun J.-Q."/>
        </authorList>
    </citation>
    <scope>NUCLEOTIDE SEQUENCE [LARGE SCALE GENOMIC DNA]</scope>
    <source>
        <strain evidence="1 2">LR5S20</strain>
    </source>
</reference>
<comment type="caution">
    <text evidence="1">The sequence shown here is derived from an EMBL/GenBank/DDBJ whole genome shotgun (WGS) entry which is preliminary data.</text>
</comment>
<keyword evidence="2" id="KW-1185">Reference proteome</keyword>
<gene>
    <name evidence="1" type="ORF">QLQ83_04305</name>
</gene>
<evidence type="ECO:0000313" key="1">
    <source>
        <dbReference type="EMBL" id="MDI5890314.1"/>
    </source>
</evidence>
<dbReference type="RefSeq" id="WP_282734424.1">
    <property type="nucleotide sequence ID" value="NZ_JASCQP010000015.1"/>
</dbReference>
<dbReference type="Proteomes" id="UP001225957">
    <property type="component" value="Unassembled WGS sequence"/>
</dbReference>
<evidence type="ECO:0008006" key="3">
    <source>
        <dbReference type="Google" id="ProtNLM"/>
    </source>
</evidence>